<keyword evidence="3" id="KW-1185">Reference proteome</keyword>
<proteinExistence type="predicted"/>
<sequence>MKTIGLLSLCLLALLPSLKAQTSFIEGCLGNWKGTMYIYSRGALKDSVSVTLTVAKTNEAAAWTWKTEYLSPKMPMVKDYVLRLKDAAKGHYITDEGGGIMLMDYLFNNKLYCVFETAGVMLTSTYELRGKELIFEVTSGKKQTEDNQPVTNFSVDNLQRVVFRKAE</sequence>
<accession>A0A7U3ZKV5</accession>
<reference evidence="3" key="1">
    <citation type="submission" date="2011-06" db="EMBL/GenBank/DDBJ databases">
        <title>The complete genome of chromosome of Runella slithyformis DSM 19594.</title>
        <authorList>
            <consortium name="US DOE Joint Genome Institute (JGI-PGF)"/>
            <person name="Lucas S."/>
            <person name="Han J."/>
            <person name="Lapidus A."/>
            <person name="Bruce D."/>
            <person name="Goodwin L."/>
            <person name="Pitluck S."/>
            <person name="Peters L."/>
            <person name="Kyrpides N."/>
            <person name="Mavromatis K."/>
            <person name="Ivanova N."/>
            <person name="Ovchinnikova G."/>
            <person name="Zhang X."/>
            <person name="Misra M."/>
            <person name="Detter J.C."/>
            <person name="Tapia R."/>
            <person name="Han C."/>
            <person name="Land M."/>
            <person name="Hauser L."/>
            <person name="Markowitz V."/>
            <person name="Cheng J.-F."/>
            <person name="Hugenholtz P."/>
            <person name="Woyke T."/>
            <person name="Wu D."/>
            <person name="Tindall B."/>
            <person name="Faehrich R."/>
            <person name="Brambilla E."/>
            <person name="Klenk H.-P."/>
            <person name="Eisen J.A."/>
        </authorList>
    </citation>
    <scope>NUCLEOTIDE SEQUENCE [LARGE SCALE GENOMIC DNA]</scope>
    <source>
        <strain evidence="3">ATCC 29530 / DSM 19594 / LMG 11500 / NCIMB 11436 / LSU 4</strain>
    </source>
</reference>
<evidence type="ECO:0008006" key="4">
    <source>
        <dbReference type="Google" id="ProtNLM"/>
    </source>
</evidence>
<evidence type="ECO:0000313" key="3">
    <source>
        <dbReference type="Proteomes" id="UP000000493"/>
    </source>
</evidence>
<evidence type="ECO:0000256" key="1">
    <source>
        <dbReference type="SAM" id="SignalP"/>
    </source>
</evidence>
<reference evidence="2 3" key="2">
    <citation type="journal article" date="2012" name="Stand. Genomic Sci.">
        <title>Complete genome sequence of the aquatic bacterium Runella slithyformis type strain (LSU 4(T)).</title>
        <authorList>
            <person name="Copeland A."/>
            <person name="Zhang X."/>
            <person name="Misra M."/>
            <person name="Lapidus A."/>
            <person name="Nolan M."/>
            <person name="Lucas S."/>
            <person name="Deshpande S."/>
            <person name="Cheng J.F."/>
            <person name="Tapia R."/>
            <person name="Goodwin L.A."/>
            <person name="Pitluck S."/>
            <person name="Liolios K."/>
            <person name="Pagani I."/>
            <person name="Ivanova N."/>
            <person name="Mikhailova N."/>
            <person name="Pati A."/>
            <person name="Chen A."/>
            <person name="Palaniappan K."/>
            <person name="Land M."/>
            <person name="Hauser L."/>
            <person name="Pan C."/>
            <person name="Jeffries C.D."/>
            <person name="Detter J.C."/>
            <person name="Brambilla E.M."/>
            <person name="Rohde M."/>
            <person name="Djao O.D."/>
            <person name="Goker M."/>
            <person name="Sikorski J."/>
            <person name="Tindall B.J."/>
            <person name="Woyke T."/>
            <person name="Bristow J."/>
            <person name="Eisen J.A."/>
            <person name="Markowitz V."/>
            <person name="Hugenholtz P."/>
            <person name="Kyrpides N.C."/>
            <person name="Klenk H.P."/>
            <person name="Mavromatis K."/>
        </authorList>
    </citation>
    <scope>NUCLEOTIDE SEQUENCE [LARGE SCALE GENOMIC DNA]</scope>
    <source>
        <strain evidence="3">ATCC 29530 / DSM 19594 / LMG 11500 / NCIMB 11436 / LSU 4</strain>
    </source>
</reference>
<organism evidence="2 3">
    <name type="scientific">Runella slithyformis (strain ATCC 29530 / DSM 19594 / LMG 11500 / NCIMB 11436 / LSU 4)</name>
    <dbReference type="NCBI Taxonomy" id="761193"/>
    <lineage>
        <taxon>Bacteria</taxon>
        <taxon>Pseudomonadati</taxon>
        <taxon>Bacteroidota</taxon>
        <taxon>Cytophagia</taxon>
        <taxon>Cytophagales</taxon>
        <taxon>Spirosomataceae</taxon>
        <taxon>Runella</taxon>
    </lineage>
</organism>
<name>A0A7U3ZKV5_RUNSL</name>
<dbReference type="Proteomes" id="UP000000493">
    <property type="component" value="Chromosome"/>
</dbReference>
<dbReference type="RefSeq" id="WP_013928389.1">
    <property type="nucleotide sequence ID" value="NC_015703.1"/>
</dbReference>
<dbReference type="KEGG" id="rsi:Runsl_2681"/>
<protein>
    <recommendedName>
        <fullName evidence="4">Lipocalin-like domain-containing protein</fullName>
    </recommendedName>
</protein>
<dbReference type="EMBL" id="CP002859">
    <property type="protein sequence ID" value="AEI49080.1"/>
    <property type="molecule type" value="Genomic_DNA"/>
</dbReference>
<dbReference type="AlphaFoldDB" id="A0A7U3ZKV5"/>
<keyword evidence="1" id="KW-0732">Signal</keyword>
<evidence type="ECO:0000313" key="2">
    <source>
        <dbReference type="EMBL" id="AEI49080.1"/>
    </source>
</evidence>
<gene>
    <name evidence="2" type="ordered locus">Runsl_2681</name>
</gene>
<feature type="signal peptide" evidence="1">
    <location>
        <begin position="1"/>
        <end position="20"/>
    </location>
</feature>
<feature type="chain" id="PRO_5031287766" description="Lipocalin-like domain-containing protein" evidence="1">
    <location>
        <begin position="21"/>
        <end position="167"/>
    </location>
</feature>